<protein>
    <submittedName>
        <fullName evidence="1">Uncharacterized protein</fullName>
    </submittedName>
</protein>
<keyword evidence="2" id="KW-1185">Reference proteome</keyword>
<dbReference type="GeneID" id="85436210"/>
<dbReference type="Proteomes" id="UP001230504">
    <property type="component" value="Unassembled WGS sequence"/>
</dbReference>
<evidence type="ECO:0000313" key="1">
    <source>
        <dbReference type="EMBL" id="KAK1585708.1"/>
    </source>
</evidence>
<name>A0AAD8PXT1_9PEZI</name>
<sequence>MEVQGRVLENCNEHLRNLIELICKYGKRPNPHEVEGAVDAIMSVMNLVRRYPAEPWHMMAERLHPLQEKSRLRTNFIAICAVFFWFRVDYVCGTSTKAPAAYGVMSEPSSTMWRVFFPALRRQKKCAPARFQVTTSQDLTSPASMESRSRGLILWISTSSSILSTTTIHSHASYVYLQSRASK</sequence>
<proteinExistence type="predicted"/>
<reference evidence="1" key="1">
    <citation type="submission" date="2021-06" db="EMBL/GenBank/DDBJ databases">
        <title>Comparative genomics, transcriptomics and evolutionary studies reveal genomic signatures of adaptation to plant cell wall in hemibiotrophic fungi.</title>
        <authorList>
            <consortium name="DOE Joint Genome Institute"/>
            <person name="Baroncelli R."/>
            <person name="Diaz J.F."/>
            <person name="Benocci T."/>
            <person name="Peng M."/>
            <person name="Battaglia E."/>
            <person name="Haridas S."/>
            <person name="Andreopoulos W."/>
            <person name="Labutti K."/>
            <person name="Pangilinan J."/>
            <person name="Floch G.L."/>
            <person name="Makela M.R."/>
            <person name="Henrissat B."/>
            <person name="Grigoriev I.V."/>
            <person name="Crouch J.A."/>
            <person name="De Vries R.P."/>
            <person name="Sukno S.A."/>
            <person name="Thon M.R."/>
        </authorList>
    </citation>
    <scope>NUCLEOTIDE SEQUENCE</scope>
    <source>
        <strain evidence="1">CBS 125086</strain>
    </source>
</reference>
<evidence type="ECO:0000313" key="2">
    <source>
        <dbReference type="Proteomes" id="UP001230504"/>
    </source>
</evidence>
<dbReference type="RefSeq" id="XP_060412725.1">
    <property type="nucleotide sequence ID" value="XM_060551970.1"/>
</dbReference>
<organism evidence="1 2">
    <name type="scientific">Colletotrichum navitas</name>
    <dbReference type="NCBI Taxonomy" id="681940"/>
    <lineage>
        <taxon>Eukaryota</taxon>
        <taxon>Fungi</taxon>
        <taxon>Dikarya</taxon>
        <taxon>Ascomycota</taxon>
        <taxon>Pezizomycotina</taxon>
        <taxon>Sordariomycetes</taxon>
        <taxon>Hypocreomycetidae</taxon>
        <taxon>Glomerellales</taxon>
        <taxon>Glomerellaceae</taxon>
        <taxon>Colletotrichum</taxon>
        <taxon>Colletotrichum graminicola species complex</taxon>
    </lineage>
</organism>
<accession>A0AAD8PXT1</accession>
<gene>
    <name evidence="1" type="ORF">LY79DRAFT_264829</name>
</gene>
<comment type="caution">
    <text evidence="1">The sequence shown here is derived from an EMBL/GenBank/DDBJ whole genome shotgun (WGS) entry which is preliminary data.</text>
</comment>
<dbReference type="EMBL" id="JAHLJV010000042">
    <property type="protein sequence ID" value="KAK1585708.1"/>
    <property type="molecule type" value="Genomic_DNA"/>
</dbReference>
<dbReference type="AlphaFoldDB" id="A0AAD8PXT1"/>